<accession>A0AA40K7N2</accession>
<evidence type="ECO:0000256" key="1">
    <source>
        <dbReference type="SAM" id="MobiDB-lite"/>
    </source>
</evidence>
<reference evidence="2" key="1">
    <citation type="submission" date="2023-06" db="EMBL/GenBank/DDBJ databases">
        <title>Genome-scale phylogeny and comparative genomics of the fungal order Sordariales.</title>
        <authorList>
            <consortium name="Lawrence Berkeley National Laboratory"/>
            <person name="Hensen N."/>
            <person name="Bonometti L."/>
            <person name="Westerberg I."/>
            <person name="Brannstrom I.O."/>
            <person name="Guillou S."/>
            <person name="Cros-Aarteil S."/>
            <person name="Calhoun S."/>
            <person name="Haridas S."/>
            <person name="Kuo A."/>
            <person name="Mondo S."/>
            <person name="Pangilinan J."/>
            <person name="Riley R."/>
            <person name="LaButti K."/>
            <person name="Andreopoulos B."/>
            <person name="Lipzen A."/>
            <person name="Chen C."/>
            <person name="Yanf M."/>
            <person name="Daum C."/>
            <person name="Ng V."/>
            <person name="Clum A."/>
            <person name="Steindorff A."/>
            <person name="Ohm R."/>
            <person name="Martin F."/>
            <person name="Silar P."/>
            <person name="Natvig D."/>
            <person name="Lalanne C."/>
            <person name="Gautier V."/>
            <person name="Ament-velasquez S.L."/>
            <person name="Kruys A."/>
            <person name="Hutchinson M.I."/>
            <person name="Powell A.J."/>
            <person name="Barry K."/>
            <person name="Miller A.N."/>
            <person name="Grigoriev I.V."/>
            <person name="Debuchy R."/>
            <person name="Gladieux P."/>
            <person name="Thoren M.H."/>
            <person name="Johannesson H."/>
        </authorList>
    </citation>
    <scope>NUCLEOTIDE SEQUENCE</scope>
    <source>
        <strain evidence="2">SMH3187-1</strain>
    </source>
</reference>
<keyword evidence="3" id="KW-1185">Reference proteome</keyword>
<evidence type="ECO:0000313" key="2">
    <source>
        <dbReference type="EMBL" id="KAK0748950.1"/>
    </source>
</evidence>
<evidence type="ECO:0000313" key="3">
    <source>
        <dbReference type="Proteomes" id="UP001172155"/>
    </source>
</evidence>
<gene>
    <name evidence="2" type="ORF">B0T18DRAFT_95570</name>
</gene>
<name>A0AA40K7N2_9PEZI</name>
<sequence>MEPTGPLGTEATPRPNLLSTPQPTPPATGSRFYKQAIQSGIQQPRSRAVMDALIHATLLYRSATCLLNPTLAKHRTCLGRGLLRLPLVFSSQVEY</sequence>
<comment type="caution">
    <text evidence="2">The sequence shown here is derived from an EMBL/GenBank/DDBJ whole genome shotgun (WGS) entry which is preliminary data.</text>
</comment>
<organism evidence="2 3">
    <name type="scientific">Schizothecium vesticola</name>
    <dbReference type="NCBI Taxonomy" id="314040"/>
    <lineage>
        <taxon>Eukaryota</taxon>
        <taxon>Fungi</taxon>
        <taxon>Dikarya</taxon>
        <taxon>Ascomycota</taxon>
        <taxon>Pezizomycotina</taxon>
        <taxon>Sordariomycetes</taxon>
        <taxon>Sordariomycetidae</taxon>
        <taxon>Sordariales</taxon>
        <taxon>Schizotheciaceae</taxon>
        <taxon>Schizothecium</taxon>
    </lineage>
</organism>
<feature type="region of interest" description="Disordered" evidence="1">
    <location>
        <begin position="1"/>
        <end position="30"/>
    </location>
</feature>
<proteinExistence type="predicted"/>
<protein>
    <submittedName>
        <fullName evidence="2">Uncharacterized protein</fullName>
    </submittedName>
</protein>
<dbReference type="EMBL" id="JAUKUD010000003">
    <property type="protein sequence ID" value="KAK0748950.1"/>
    <property type="molecule type" value="Genomic_DNA"/>
</dbReference>
<dbReference type="Proteomes" id="UP001172155">
    <property type="component" value="Unassembled WGS sequence"/>
</dbReference>
<dbReference type="AlphaFoldDB" id="A0AA40K7N2"/>